<gene>
    <name evidence="2" type="ORF">SPIL2461_LOCUS10023</name>
</gene>
<comment type="caution">
    <text evidence="2">The sequence shown here is derived from an EMBL/GenBank/DDBJ whole genome shotgun (WGS) entry which is preliminary data.</text>
</comment>
<feature type="compositionally biased region" description="Basic and acidic residues" evidence="1">
    <location>
        <begin position="24"/>
        <end position="35"/>
    </location>
</feature>
<evidence type="ECO:0000313" key="2">
    <source>
        <dbReference type="EMBL" id="CAE7406197.1"/>
    </source>
</evidence>
<organism evidence="2 3">
    <name type="scientific">Symbiodinium pilosum</name>
    <name type="common">Dinoflagellate</name>
    <dbReference type="NCBI Taxonomy" id="2952"/>
    <lineage>
        <taxon>Eukaryota</taxon>
        <taxon>Sar</taxon>
        <taxon>Alveolata</taxon>
        <taxon>Dinophyceae</taxon>
        <taxon>Suessiales</taxon>
        <taxon>Symbiodiniaceae</taxon>
        <taxon>Symbiodinium</taxon>
    </lineage>
</organism>
<feature type="region of interest" description="Disordered" evidence="1">
    <location>
        <begin position="105"/>
        <end position="127"/>
    </location>
</feature>
<reference evidence="2" key="1">
    <citation type="submission" date="2021-02" db="EMBL/GenBank/DDBJ databases">
        <authorList>
            <person name="Dougan E. K."/>
            <person name="Rhodes N."/>
            <person name="Thang M."/>
            <person name="Chan C."/>
        </authorList>
    </citation>
    <scope>NUCLEOTIDE SEQUENCE</scope>
</reference>
<feature type="non-terminal residue" evidence="2">
    <location>
        <position position="175"/>
    </location>
</feature>
<dbReference type="OrthoDB" id="10643640at2759"/>
<name>A0A812QVX1_SYMPI</name>
<feature type="region of interest" description="Disordered" evidence="1">
    <location>
        <begin position="1"/>
        <end position="74"/>
    </location>
</feature>
<feature type="non-terminal residue" evidence="2">
    <location>
        <position position="1"/>
    </location>
</feature>
<evidence type="ECO:0000313" key="3">
    <source>
        <dbReference type="Proteomes" id="UP000649617"/>
    </source>
</evidence>
<dbReference type="AlphaFoldDB" id="A0A812QVX1"/>
<protein>
    <submittedName>
        <fullName evidence="2">Uncharacterized protein</fullName>
    </submittedName>
</protein>
<keyword evidence="3" id="KW-1185">Reference proteome</keyword>
<sequence length="175" mass="18634">DEAPKDISEDVSMEDPAPVAAKSDTPKQDSARPDVTEPVQIADDAADKPAVDESAPKAKAVEVPSGPVELEDSDDDMEVSGAMAEMMLPTNLLTEEFADEAVSIDGDDSMKDKPPFPPFPPRNFVPPSDARKRILAKVKQKASELLADGQAEKALEKYSELIKTGGATALIMAAR</sequence>
<accession>A0A812QVX1</accession>
<evidence type="ECO:0000256" key="1">
    <source>
        <dbReference type="SAM" id="MobiDB-lite"/>
    </source>
</evidence>
<dbReference type="EMBL" id="CAJNIZ010018080">
    <property type="protein sequence ID" value="CAE7406197.1"/>
    <property type="molecule type" value="Genomic_DNA"/>
</dbReference>
<feature type="compositionally biased region" description="Basic and acidic residues" evidence="1">
    <location>
        <begin position="45"/>
        <end position="60"/>
    </location>
</feature>
<feature type="compositionally biased region" description="Pro residues" evidence="1">
    <location>
        <begin position="115"/>
        <end position="124"/>
    </location>
</feature>
<proteinExistence type="predicted"/>
<dbReference type="Proteomes" id="UP000649617">
    <property type="component" value="Unassembled WGS sequence"/>
</dbReference>